<proteinExistence type="predicted"/>
<reference evidence="2" key="1">
    <citation type="submission" date="2019-05" db="EMBL/GenBank/DDBJ databases">
        <authorList>
            <person name="Zhang S."/>
            <person name="Liu J."/>
        </authorList>
    </citation>
    <scope>NUCLEOTIDE SEQUENCE [LARGE SCALE GENOMIC DNA]</scope>
</reference>
<feature type="region of interest" description="Disordered" evidence="1">
    <location>
        <begin position="111"/>
        <end position="148"/>
    </location>
</feature>
<dbReference type="PANTHER" id="PTHR13558">
    <property type="entry name" value="TRANSMEMBRANE PROTEIN 134"/>
    <property type="match status" value="1"/>
</dbReference>
<dbReference type="Ensembl" id="ENSBGRT00000026799.1">
    <property type="protein sequence ID" value="ENSBGRP00000023229.1"/>
    <property type="gene ID" value="ENSBGRG00000014533.1"/>
</dbReference>
<name>A0A8B9XNK1_BOSMU</name>
<evidence type="ECO:0000313" key="3">
    <source>
        <dbReference type="Proteomes" id="UP000694520"/>
    </source>
</evidence>
<evidence type="ECO:0000256" key="1">
    <source>
        <dbReference type="SAM" id="MobiDB-lite"/>
    </source>
</evidence>
<dbReference type="Proteomes" id="UP000694520">
    <property type="component" value="Chromosome 29"/>
</dbReference>
<sequence>MEPGLSGAGWGVSSRDSGQTSIRSSQWSFSSISSSTQRSYNACCRCLQRHLLRAGLPVAGPRRCEWAVGEGRMWAWRGGALGRQWAGSGTDRPRPAVYHVIFIYCAVKGHRGSSSSTCPTSRSEQPEVDGGIQRQRREAPVCAASSHP</sequence>
<reference evidence="2" key="3">
    <citation type="submission" date="2025-09" db="UniProtKB">
        <authorList>
            <consortium name="Ensembl"/>
        </authorList>
    </citation>
    <scope>IDENTIFICATION</scope>
</reference>
<dbReference type="InterPro" id="IPR039714">
    <property type="entry name" value="TMEM134"/>
</dbReference>
<evidence type="ECO:0000313" key="2">
    <source>
        <dbReference type="Ensembl" id="ENSBGRP00000023229.1"/>
    </source>
</evidence>
<dbReference type="AlphaFoldDB" id="A0A8B9XNK1"/>
<feature type="compositionally biased region" description="Low complexity" evidence="1">
    <location>
        <begin position="113"/>
        <end position="123"/>
    </location>
</feature>
<dbReference type="PANTHER" id="PTHR13558:SF1">
    <property type="entry name" value="TRANSMEMBRANE PROTEIN 134"/>
    <property type="match status" value="1"/>
</dbReference>
<keyword evidence="3" id="KW-1185">Reference proteome</keyword>
<reference evidence="2" key="2">
    <citation type="submission" date="2025-08" db="UniProtKB">
        <authorList>
            <consortium name="Ensembl"/>
        </authorList>
    </citation>
    <scope>IDENTIFICATION</scope>
</reference>
<accession>A0A8B9XNK1</accession>
<protein>
    <submittedName>
        <fullName evidence="2">Uncharacterized protein</fullName>
    </submittedName>
</protein>
<organism evidence="2 3">
    <name type="scientific">Bos mutus grunniens</name>
    <name type="common">Wild yak</name>
    <name type="synonym">Bos grunniens</name>
    <dbReference type="NCBI Taxonomy" id="30521"/>
    <lineage>
        <taxon>Eukaryota</taxon>
        <taxon>Metazoa</taxon>
        <taxon>Chordata</taxon>
        <taxon>Craniata</taxon>
        <taxon>Vertebrata</taxon>
        <taxon>Euteleostomi</taxon>
        <taxon>Mammalia</taxon>
        <taxon>Eutheria</taxon>
        <taxon>Laurasiatheria</taxon>
        <taxon>Artiodactyla</taxon>
        <taxon>Ruminantia</taxon>
        <taxon>Pecora</taxon>
        <taxon>Bovidae</taxon>
        <taxon>Bovinae</taxon>
        <taxon>Bos</taxon>
    </lineage>
</organism>